<evidence type="ECO:0000313" key="2">
    <source>
        <dbReference type="EMBL" id="KAL1404943.1"/>
    </source>
</evidence>
<dbReference type="EMBL" id="JBBXJM010000007">
    <property type="protein sequence ID" value="KAL1404943.1"/>
    <property type="molecule type" value="Genomic_DNA"/>
</dbReference>
<feature type="compositionally biased region" description="Basic and acidic residues" evidence="1">
    <location>
        <begin position="301"/>
        <end position="315"/>
    </location>
</feature>
<feature type="compositionally biased region" description="Low complexity" evidence="1">
    <location>
        <begin position="252"/>
        <end position="265"/>
    </location>
</feature>
<feature type="compositionally biased region" description="Basic residues" evidence="1">
    <location>
        <begin position="286"/>
        <end position="300"/>
    </location>
</feature>
<organism evidence="2 3">
    <name type="scientific">Vanrija albida</name>
    <dbReference type="NCBI Taxonomy" id="181172"/>
    <lineage>
        <taxon>Eukaryota</taxon>
        <taxon>Fungi</taxon>
        <taxon>Dikarya</taxon>
        <taxon>Basidiomycota</taxon>
        <taxon>Agaricomycotina</taxon>
        <taxon>Tremellomycetes</taxon>
        <taxon>Trichosporonales</taxon>
        <taxon>Trichosporonaceae</taxon>
        <taxon>Vanrija</taxon>
    </lineage>
</organism>
<sequence length="363" mass="39264">MVLSASIQSALFASPIGISPETCQIMWSWDPKHFSISKLKETLAVWFTIDVRDVISGPHMLNNDHHVPPTGVPALCSPACLEQEGLPWSYLCGTAEADWAAVGRRLAVSPGADETTTGDSKKKKQKKKKGKPKGKADAARGNPSPQATGGPVDPIRGPYLRAREPSPSNPTARGALPPGNITLYGDGLLNLEGDRLHDTFRRALLWSRERMTMARTDIDPEEEDEHVLRVFGTSQATVRTFRARVTRGLPSPVVPAVTAPAAEPPTGGDLSDSWMDDTGVPGPATPKKKQKGKGKRKQVKKVLEHDGSAHAHDDAEASVLRPTPWSTVPPPATSKPQTCFCDACENPPARFKRIDDTDQEDSE</sequence>
<feature type="region of interest" description="Disordered" evidence="1">
    <location>
        <begin position="110"/>
        <end position="178"/>
    </location>
</feature>
<keyword evidence="3" id="KW-1185">Reference proteome</keyword>
<gene>
    <name evidence="2" type="ORF">Q8F55_008555</name>
</gene>
<feature type="compositionally biased region" description="Basic residues" evidence="1">
    <location>
        <begin position="121"/>
        <end position="133"/>
    </location>
</feature>
<evidence type="ECO:0000313" key="3">
    <source>
        <dbReference type="Proteomes" id="UP001565368"/>
    </source>
</evidence>
<accession>A0ABR3PS68</accession>
<comment type="caution">
    <text evidence="2">The sequence shown here is derived from an EMBL/GenBank/DDBJ whole genome shotgun (WGS) entry which is preliminary data.</text>
</comment>
<name>A0ABR3PS68_9TREE</name>
<dbReference type="RefSeq" id="XP_069204887.1">
    <property type="nucleotide sequence ID" value="XM_069356950.1"/>
</dbReference>
<dbReference type="GeneID" id="95989598"/>
<protein>
    <submittedName>
        <fullName evidence="2">Uncharacterized protein</fullName>
    </submittedName>
</protein>
<evidence type="ECO:0000256" key="1">
    <source>
        <dbReference type="SAM" id="MobiDB-lite"/>
    </source>
</evidence>
<proteinExistence type="predicted"/>
<reference evidence="2 3" key="1">
    <citation type="submission" date="2023-08" db="EMBL/GenBank/DDBJ databases">
        <title>Annotated Genome Sequence of Vanrija albida AlHP1.</title>
        <authorList>
            <person name="Herzog R."/>
        </authorList>
    </citation>
    <scope>NUCLEOTIDE SEQUENCE [LARGE SCALE GENOMIC DNA]</scope>
    <source>
        <strain evidence="2 3">AlHP1</strain>
    </source>
</reference>
<dbReference type="Proteomes" id="UP001565368">
    <property type="component" value="Unassembled WGS sequence"/>
</dbReference>
<feature type="region of interest" description="Disordered" evidence="1">
    <location>
        <begin position="252"/>
        <end position="339"/>
    </location>
</feature>